<dbReference type="InterPro" id="IPR058275">
    <property type="entry name" value="DUF7969"/>
</dbReference>
<dbReference type="RefSeq" id="WP_023393718.1">
    <property type="nucleotide sequence ID" value="NZ_ASGZ01000018.1"/>
</dbReference>
<dbReference type="STRING" id="1324957.K933_05653"/>
<evidence type="ECO:0000313" key="3">
    <source>
        <dbReference type="EMBL" id="ESP89064.1"/>
    </source>
</evidence>
<dbReference type="OrthoDB" id="313263at2157"/>
<feature type="domain" description="DUF7969" evidence="2">
    <location>
        <begin position="1"/>
        <end position="61"/>
    </location>
</feature>
<dbReference type="EMBL" id="ASGZ01000018">
    <property type="protein sequence ID" value="ESP89064.1"/>
    <property type="molecule type" value="Genomic_DNA"/>
</dbReference>
<name>V4HMA8_9EURY</name>
<reference evidence="3 4" key="1">
    <citation type="journal article" date="2013" name="Genome Announc.">
        <title>Draft Genome Sequence of 'Candidatus Halobonum tyrrellensis' Strain G22, Isolated from the Hypersaline Waters of Lake Tyrrell, Australia.</title>
        <authorList>
            <person name="Ugalde J.A."/>
            <person name="Narasingarao P."/>
            <person name="Kuo S."/>
            <person name="Podell S."/>
            <person name="Allen E.E."/>
        </authorList>
    </citation>
    <scope>NUCLEOTIDE SEQUENCE [LARGE SCALE GENOMIC DNA]</scope>
    <source>
        <strain evidence="3 4">G22</strain>
    </source>
</reference>
<accession>V4HMA8</accession>
<protein>
    <recommendedName>
        <fullName evidence="2">DUF7969 domain-containing protein</fullName>
    </recommendedName>
</protein>
<dbReference type="Pfam" id="PF25923">
    <property type="entry name" value="DUF7969"/>
    <property type="match status" value="2"/>
</dbReference>
<dbReference type="AlphaFoldDB" id="V4HMA8"/>
<evidence type="ECO:0000259" key="2">
    <source>
        <dbReference type="Pfam" id="PF25923"/>
    </source>
</evidence>
<evidence type="ECO:0000256" key="1">
    <source>
        <dbReference type="SAM" id="MobiDB-lite"/>
    </source>
</evidence>
<evidence type="ECO:0000313" key="4">
    <source>
        <dbReference type="Proteomes" id="UP000017840"/>
    </source>
</evidence>
<feature type="compositionally biased region" description="Basic and acidic residues" evidence="1">
    <location>
        <begin position="88"/>
        <end position="104"/>
    </location>
</feature>
<feature type="region of interest" description="Disordered" evidence="1">
    <location>
        <begin position="88"/>
        <end position="123"/>
    </location>
</feature>
<comment type="caution">
    <text evidence="3">The sequence shown here is derived from an EMBL/GenBank/DDBJ whole genome shotgun (WGS) entry which is preliminary data.</text>
</comment>
<proteinExistence type="predicted"/>
<feature type="domain" description="DUF7969" evidence="2">
    <location>
        <begin position="63"/>
        <end position="119"/>
    </location>
</feature>
<organism evidence="3 4">
    <name type="scientific">Candidatus Halobonum tyrrellensis G22</name>
    <dbReference type="NCBI Taxonomy" id="1324957"/>
    <lineage>
        <taxon>Archaea</taxon>
        <taxon>Methanobacteriati</taxon>
        <taxon>Methanobacteriota</taxon>
        <taxon>Stenosarchaea group</taxon>
        <taxon>Halobacteria</taxon>
        <taxon>Halobacteriales</taxon>
        <taxon>Haloferacaceae</taxon>
        <taxon>Candidatus Halobonum</taxon>
    </lineage>
</organism>
<keyword evidence="4" id="KW-1185">Reference proteome</keyword>
<dbReference type="eggNOG" id="arCOG06411">
    <property type="taxonomic scope" value="Archaea"/>
</dbReference>
<sequence length="123" mass="13348">MGYPVSYHCPHCETVVELERDGYLADKAVTPFPFEGWAYVEPDGDVESADGVVFTCGDEAVTREAGAGCGERFYLSFVKFADGEELDPRRPSEYVELAEGRGPDAPDSPDGPRGPSNSRGGFY</sequence>
<dbReference type="Proteomes" id="UP000017840">
    <property type="component" value="Unassembled WGS sequence"/>
</dbReference>
<gene>
    <name evidence="3" type="ORF">K933_05653</name>
</gene>